<evidence type="ECO:0000313" key="8">
    <source>
        <dbReference type="Proteomes" id="UP001140510"/>
    </source>
</evidence>
<feature type="domain" description="Glucose-methanol-choline oxidoreductase N-terminal" evidence="6">
    <location>
        <begin position="308"/>
        <end position="322"/>
    </location>
</feature>
<evidence type="ECO:0000259" key="6">
    <source>
        <dbReference type="PROSITE" id="PS00624"/>
    </source>
</evidence>
<evidence type="ECO:0000256" key="4">
    <source>
        <dbReference type="PIRSR" id="PIRSR000137-2"/>
    </source>
</evidence>
<dbReference type="PANTHER" id="PTHR11552:SF138">
    <property type="entry name" value="DEHYDROGENASE PKFF-RELATED"/>
    <property type="match status" value="1"/>
</dbReference>
<evidence type="ECO:0000256" key="3">
    <source>
        <dbReference type="PIRSR" id="PIRSR000137-1"/>
    </source>
</evidence>
<feature type="signal peptide" evidence="5">
    <location>
        <begin position="1"/>
        <end position="17"/>
    </location>
</feature>
<keyword evidence="8" id="KW-1185">Reference proteome</keyword>
<dbReference type="SUPFAM" id="SSF51905">
    <property type="entry name" value="FAD/NAD(P)-binding domain"/>
    <property type="match status" value="1"/>
</dbReference>
<dbReference type="GO" id="GO:0050660">
    <property type="term" value="F:flavin adenine dinucleotide binding"/>
    <property type="evidence" value="ECO:0007669"/>
    <property type="project" value="InterPro"/>
</dbReference>
<dbReference type="PIRSF" id="PIRSF000137">
    <property type="entry name" value="Alcohol_oxidase"/>
    <property type="match status" value="1"/>
</dbReference>
<feature type="chain" id="PRO_5040822523" description="Glucose-methanol-choline oxidoreductase N-terminal domain-containing protein" evidence="5">
    <location>
        <begin position="18"/>
        <end position="608"/>
    </location>
</feature>
<comment type="similarity">
    <text evidence="1">Belongs to the GMC oxidoreductase family.</text>
</comment>
<name>A0A9W8ZF88_9PLEO</name>
<dbReference type="Proteomes" id="UP001140510">
    <property type="component" value="Unassembled WGS sequence"/>
</dbReference>
<evidence type="ECO:0000313" key="7">
    <source>
        <dbReference type="EMBL" id="KAJ4405713.1"/>
    </source>
</evidence>
<comment type="caution">
    <text evidence="7">The sequence shown here is derived from an EMBL/GenBank/DDBJ whole genome shotgun (WGS) entry which is preliminary data.</text>
</comment>
<evidence type="ECO:0000256" key="5">
    <source>
        <dbReference type="SAM" id="SignalP"/>
    </source>
</evidence>
<gene>
    <name evidence="7" type="ORF">N0V91_005020</name>
</gene>
<feature type="binding site" evidence="4">
    <location>
        <begin position="589"/>
        <end position="590"/>
    </location>
    <ligand>
        <name>FAD</name>
        <dbReference type="ChEBI" id="CHEBI:57692"/>
    </ligand>
</feature>
<dbReference type="OrthoDB" id="269227at2759"/>
<keyword evidence="5" id="KW-0732">Signal</keyword>
<protein>
    <recommendedName>
        <fullName evidence="6">Glucose-methanol-choline oxidoreductase N-terminal domain-containing protein</fullName>
    </recommendedName>
</protein>
<dbReference type="SUPFAM" id="SSF54373">
    <property type="entry name" value="FAD-linked reductases, C-terminal domain"/>
    <property type="match status" value="1"/>
</dbReference>
<comment type="cofactor">
    <cofactor evidence="4">
        <name>FAD</name>
        <dbReference type="ChEBI" id="CHEBI:57692"/>
    </cofactor>
</comment>
<dbReference type="Gene3D" id="3.50.50.60">
    <property type="entry name" value="FAD/NAD(P)-binding domain"/>
    <property type="match status" value="1"/>
</dbReference>
<dbReference type="Pfam" id="PF05199">
    <property type="entry name" value="GMC_oxred_C"/>
    <property type="match status" value="1"/>
</dbReference>
<dbReference type="Gene3D" id="3.30.560.10">
    <property type="entry name" value="Glucose Oxidase, domain 3"/>
    <property type="match status" value="1"/>
</dbReference>
<feature type="active site" description="Proton donor" evidence="3">
    <location>
        <position position="544"/>
    </location>
</feature>
<feature type="active site" description="Proton acceptor" evidence="3">
    <location>
        <position position="588"/>
    </location>
</feature>
<dbReference type="InterPro" id="IPR000172">
    <property type="entry name" value="GMC_OxRdtase_N"/>
</dbReference>
<reference evidence="7" key="1">
    <citation type="submission" date="2022-10" db="EMBL/GenBank/DDBJ databases">
        <title>Tapping the CABI collections for fungal endophytes: first genome assemblies for Collariella, Neodidymelliopsis, Ascochyta clinopodiicola, Didymella pomorum, Didymosphaeria variabile, Neocosmospora piperis and Neocucurbitaria cava.</title>
        <authorList>
            <person name="Hill R."/>
        </authorList>
    </citation>
    <scope>NUCLEOTIDE SEQUENCE</scope>
    <source>
        <strain evidence="7">IMI 355091</strain>
    </source>
</reference>
<dbReference type="GO" id="GO:0044550">
    <property type="term" value="P:secondary metabolite biosynthetic process"/>
    <property type="evidence" value="ECO:0007669"/>
    <property type="project" value="TreeGrafter"/>
</dbReference>
<keyword evidence="4" id="KW-0285">Flavoprotein</keyword>
<evidence type="ECO:0000256" key="1">
    <source>
        <dbReference type="ARBA" id="ARBA00010790"/>
    </source>
</evidence>
<keyword evidence="4" id="KW-0274">FAD</keyword>
<dbReference type="GO" id="GO:0016614">
    <property type="term" value="F:oxidoreductase activity, acting on CH-OH group of donors"/>
    <property type="evidence" value="ECO:0007669"/>
    <property type="project" value="InterPro"/>
</dbReference>
<dbReference type="AlphaFoldDB" id="A0A9W8ZF88"/>
<sequence>MRSFLTYIPFVALLVSAVPVAEHERRQNAAFDYVIIGGGTAGLTLANRLSEDSNVQVAVIEAGTFYQITNPALSSTPAGDVVWSGSSPTDQNLLVDWNFITTPQAGANNRRIKYARGKCLGGSSARNFMIYQRGDRGSYQQWADQISDSSYTFDNLLPYFKKSVKFTPPNTRLRAANASAEFVASAFDASGGPLDVSYANYAGPFSSYMEQGMNGIGIPTRDDFNSGDLLGSQYCSSTITPSNQKRASSQTTFLDAAKGRPNLKVYSLTQAKKILFDSNKRATGVQIPGLFGTTSVLTARKEVILSAGAFQSPQLLMVSGVGPADQLNKFSIPIIADRPGVGKNMQDHIFFGPTYRYRVETFTKLANDLLYVGSQIAIDYPIFKRGPLTNPVCDYLAWEKAPRDLITPAAASVLDQYPASWPDIEYLSAPGYIGDFSNLFTTQPKDGFQYASILGAIVAPLSRGSVTLNSASVDQLPNIDPGWLTDPTDQSVAIAIYKRIRQAFATDAMKRGLADTREYFPGPDVQSDAQILDTVRNTLMTVWHASCTCKMGRFDDPDAVVNSKARVIGVTGLRVVDASAFALLPPGHPQSTVYALAEKIADDIKNGR</sequence>
<dbReference type="PROSITE" id="PS00624">
    <property type="entry name" value="GMC_OXRED_2"/>
    <property type="match status" value="1"/>
</dbReference>
<dbReference type="InterPro" id="IPR036188">
    <property type="entry name" value="FAD/NAD-bd_sf"/>
</dbReference>
<dbReference type="Pfam" id="PF00732">
    <property type="entry name" value="GMC_oxred_N"/>
    <property type="match status" value="1"/>
</dbReference>
<keyword evidence="2" id="KW-0325">Glycoprotein</keyword>
<accession>A0A9W8ZF88</accession>
<dbReference type="PANTHER" id="PTHR11552">
    <property type="entry name" value="GLUCOSE-METHANOL-CHOLINE GMC OXIDOREDUCTASE"/>
    <property type="match status" value="1"/>
</dbReference>
<dbReference type="InterPro" id="IPR012132">
    <property type="entry name" value="GMC_OxRdtase"/>
</dbReference>
<proteinExistence type="inferred from homology"/>
<feature type="binding site" evidence="4">
    <location>
        <begin position="543"/>
        <end position="544"/>
    </location>
    <ligand>
        <name>FAD</name>
        <dbReference type="ChEBI" id="CHEBI:57692"/>
    </ligand>
</feature>
<dbReference type="InterPro" id="IPR007867">
    <property type="entry name" value="GMC_OxRtase_C"/>
</dbReference>
<dbReference type="EMBL" id="JAPEVA010000032">
    <property type="protein sequence ID" value="KAJ4405713.1"/>
    <property type="molecule type" value="Genomic_DNA"/>
</dbReference>
<organism evidence="7 8">
    <name type="scientific">Didymella pomorum</name>
    <dbReference type="NCBI Taxonomy" id="749634"/>
    <lineage>
        <taxon>Eukaryota</taxon>
        <taxon>Fungi</taxon>
        <taxon>Dikarya</taxon>
        <taxon>Ascomycota</taxon>
        <taxon>Pezizomycotina</taxon>
        <taxon>Dothideomycetes</taxon>
        <taxon>Pleosporomycetidae</taxon>
        <taxon>Pleosporales</taxon>
        <taxon>Pleosporineae</taxon>
        <taxon>Didymellaceae</taxon>
        <taxon>Didymella</taxon>
    </lineage>
</organism>
<evidence type="ECO:0000256" key="2">
    <source>
        <dbReference type="ARBA" id="ARBA00023180"/>
    </source>
</evidence>